<dbReference type="OrthoDB" id="122808at2759"/>
<dbReference type="PANTHER" id="PTHR40866:SF1">
    <property type="entry name" value="BED-TYPE DOMAIN-CONTAINING PROTEIN"/>
    <property type="match status" value="1"/>
</dbReference>
<dbReference type="Proteomes" id="UP000435112">
    <property type="component" value="Unassembled WGS sequence"/>
</dbReference>
<comment type="caution">
    <text evidence="1">The sequence shown here is derived from an EMBL/GenBank/DDBJ whole genome shotgun (WGS) entry which is preliminary data.</text>
</comment>
<accession>A0A6A3GGW8</accession>
<organism evidence="1 2">
    <name type="scientific">Phytophthora rubi</name>
    <dbReference type="NCBI Taxonomy" id="129364"/>
    <lineage>
        <taxon>Eukaryota</taxon>
        <taxon>Sar</taxon>
        <taxon>Stramenopiles</taxon>
        <taxon>Oomycota</taxon>
        <taxon>Peronosporomycetes</taxon>
        <taxon>Peronosporales</taxon>
        <taxon>Peronosporaceae</taxon>
        <taxon>Phytophthora</taxon>
    </lineage>
</organism>
<gene>
    <name evidence="1" type="ORF">PR002_g31434</name>
</gene>
<name>A0A6A3GGW8_9STRA</name>
<evidence type="ECO:0000313" key="1">
    <source>
        <dbReference type="EMBL" id="KAE8956582.1"/>
    </source>
</evidence>
<dbReference type="PANTHER" id="PTHR40866">
    <property type="entry name" value="BED-TYPE DOMAIN-CONTAINING PROTEIN"/>
    <property type="match status" value="1"/>
</dbReference>
<protein>
    <submittedName>
        <fullName evidence="1">Uncharacterized protein</fullName>
    </submittedName>
</protein>
<reference evidence="1 2" key="1">
    <citation type="submission" date="2018-09" db="EMBL/GenBank/DDBJ databases">
        <title>Genomic investigation of the strawberry pathogen Phytophthora fragariae indicates pathogenicity is determined by transcriptional variation in three key races.</title>
        <authorList>
            <person name="Adams T.M."/>
            <person name="Armitage A.D."/>
            <person name="Sobczyk M.K."/>
            <person name="Bates H.J."/>
            <person name="Dunwell J.M."/>
            <person name="Nellist C.F."/>
            <person name="Harrison R.J."/>
        </authorList>
    </citation>
    <scope>NUCLEOTIDE SEQUENCE [LARGE SCALE GENOMIC DNA]</scope>
    <source>
        <strain evidence="1 2">SCRP324</strain>
    </source>
</reference>
<dbReference type="EMBL" id="QXFU01008396">
    <property type="protein sequence ID" value="KAE8956582.1"/>
    <property type="molecule type" value="Genomic_DNA"/>
</dbReference>
<sequence>MVGDNCSVNQIIGRKVGAVPFIGCASHRFNLAMKDYLAKEDALLEKIHALMKRFSTLKGRAVLRQVTPLAPVLRNATRWSSTYTMVERYIALEKCFRGLDHGTVSKHDLGSVFLSRREHDKAKTLLGDLARLEGVTKML</sequence>
<dbReference type="SUPFAM" id="SSF53098">
    <property type="entry name" value="Ribonuclease H-like"/>
    <property type="match status" value="1"/>
</dbReference>
<dbReference type="InterPro" id="IPR012337">
    <property type="entry name" value="RNaseH-like_sf"/>
</dbReference>
<dbReference type="AlphaFoldDB" id="A0A6A3GGW8"/>
<proteinExistence type="predicted"/>
<evidence type="ECO:0000313" key="2">
    <source>
        <dbReference type="Proteomes" id="UP000435112"/>
    </source>
</evidence>